<feature type="region of interest" description="Disordered" evidence="1">
    <location>
        <begin position="132"/>
        <end position="152"/>
    </location>
</feature>
<dbReference type="Pfam" id="PF18970">
    <property type="entry name" value="DUF5709"/>
    <property type="match status" value="1"/>
</dbReference>
<evidence type="ECO:0000259" key="2">
    <source>
        <dbReference type="Pfam" id="PF18970"/>
    </source>
</evidence>
<keyword evidence="4" id="KW-1185">Reference proteome</keyword>
<protein>
    <submittedName>
        <fullName evidence="3">DUF5709 domain-containing protein</fullName>
    </submittedName>
</protein>
<feature type="compositionally biased region" description="Acidic residues" evidence="1">
    <location>
        <begin position="139"/>
        <end position="152"/>
    </location>
</feature>
<dbReference type="Proteomes" id="UP001499854">
    <property type="component" value="Unassembled WGS sequence"/>
</dbReference>
<dbReference type="RefSeq" id="WP_425558846.1">
    <property type="nucleotide sequence ID" value="NZ_BAAAQM010000068.1"/>
</dbReference>
<evidence type="ECO:0000313" key="3">
    <source>
        <dbReference type="EMBL" id="GAA2000390.1"/>
    </source>
</evidence>
<dbReference type="EMBL" id="BAAAQM010000068">
    <property type="protein sequence ID" value="GAA2000390.1"/>
    <property type="molecule type" value="Genomic_DNA"/>
</dbReference>
<gene>
    <name evidence="3" type="ORF">GCM10009838_77340</name>
</gene>
<name>A0ABP5EMS7_9ACTN</name>
<evidence type="ECO:0000313" key="4">
    <source>
        <dbReference type="Proteomes" id="UP001499854"/>
    </source>
</evidence>
<sequence length="152" mass="15883">MSSGFADDVYLPQPDADAQDMIEQLDGSDTLVPGPDELETGYSPPDRPIALRGPETLDERLAEELPDVAPPPEDWDGIGDHAGNDGEAMGDQVGGRRAGRLMAPDEGAHGGGNADLAAWDVGIDGGAASAEEAAMHVVDDEELEDEFDDAVE</sequence>
<proteinExistence type="predicted"/>
<reference evidence="4" key="1">
    <citation type="journal article" date="2019" name="Int. J. Syst. Evol. Microbiol.">
        <title>The Global Catalogue of Microorganisms (GCM) 10K type strain sequencing project: providing services to taxonomists for standard genome sequencing and annotation.</title>
        <authorList>
            <consortium name="The Broad Institute Genomics Platform"/>
            <consortium name="The Broad Institute Genome Sequencing Center for Infectious Disease"/>
            <person name="Wu L."/>
            <person name="Ma J."/>
        </authorList>
    </citation>
    <scope>NUCLEOTIDE SEQUENCE [LARGE SCALE GENOMIC DNA]</scope>
    <source>
        <strain evidence="4">JCM 16013</strain>
    </source>
</reference>
<comment type="caution">
    <text evidence="3">The sequence shown here is derived from an EMBL/GenBank/DDBJ whole genome shotgun (WGS) entry which is preliminary data.</text>
</comment>
<evidence type="ECO:0000256" key="1">
    <source>
        <dbReference type="SAM" id="MobiDB-lite"/>
    </source>
</evidence>
<feature type="region of interest" description="Disordered" evidence="1">
    <location>
        <begin position="1"/>
        <end position="118"/>
    </location>
</feature>
<feature type="domain" description="DUF5709" evidence="2">
    <location>
        <begin position="92"/>
        <end position="140"/>
    </location>
</feature>
<dbReference type="InterPro" id="IPR043763">
    <property type="entry name" value="DUF5709"/>
</dbReference>
<accession>A0ABP5EMS7</accession>
<organism evidence="3 4">
    <name type="scientific">Catenulispora subtropica</name>
    <dbReference type="NCBI Taxonomy" id="450798"/>
    <lineage>
        <taxon>Bacteria</taxon>
        <taxon>Bacillati</taxon>
        <taxon>Actinomycetota</taxon>
        <taxon>Actinomycetes</taxon>
        <taxon>Catenulisporales</taxon>
        <taxon>Catenulisporaceae</taxon>
        <taxon>Catenulispora</taxon>
    </lineage>
</organism>